<dbReference type="AlphaFoldDB" id="A0A5E5AAF7"/>
<dbReference type="Pfam" id="PF00111">
    <property type="entry name" value="Fer2"/>
    <property type="match status" value="1"/>
</dbReference>
<dbReference type="PANTHER" id="PTHR47354">
    <property type="entry name" value="NADH OXIDOREDUCTASE HCR"/>
    <property type="match status" value="1"/>
</dbReference>
<dbReference type="GO" id="GO:0046872">
    <property type="term" value="F:metal ion binding"/>
    <property type="evidence" value="ECO:0007669"/>
    <property type="project" value="UniProtKB-KW"/>
</dbReference>
<keyword evidence="5" id="KW-0274">FAD</keyword>
<evidence type="ECO:0000313" key="13">
    <source>
        <dbReference type="Proteomes" id="UP000414136"/>
    </source>
</evidence>
<evidence type="ECO:0000256" key="8">
    <source>
        <dbReference type="ARBA" id="ARBA00023014"/>
    </source>
</evidence>
<keyword evidence="3" id="KW-0001">2Fe-2S</keyword>
<evidence type="ECO:0000256" key="2">
    <source>
        <dbReference type="ARBA" id="ARBA00022630"/>
    </source>
</evidence>
<dbReference type="OrthoDB" id="9796486at2"/>
<comment type="cofactor">
    <cofactor evidence="1">
        <name>FAD</name>
        <dbReference type="ChEBI" id="CHEBI:57692"/>
    </cofactor>
</comment>
<dbReference type="Gene3D" id="3.10.20.30">
    <property type="match status" value="1"/>
</dbReference>
<dbReference type="EMBL" id="CABPSQ010000006">
    <property type="protein sequence ID" value="VVE70096.1"/>
    <property type="molecule type" value="Genomic_DNA"/>
</dbReference>
<dbReference type="GO" id="GO:0051537">
    <property type="term" value="F:2 iron, 2 sulfur cluster binding"/>
    <property type="evidence" value="ECO:0007669"/>
    <property type="project" value="UniProtKB-KW"/>
</dbReference>
<dbReference type="Pfam" id="PF00175">
    <property type="entry name" value="NAD_binding_1"/>
    <property type="match status" value="1"/>
</dbReference>
<proteinExistence type="predicted"/>
<dbReference type="Pfam" id="PF00970">
    <property type="entry name" value="FAD_binding_6"/>
    <property type="match status" value="1"/>
</dbReference>
<feature type="domain" description="2Fe-2S ferredoxin-type" evidence="10">
    <location>
        <begin position="254"/>
        <end position="343"/>
    </location>
</feature>
<dbReference type="InterPro" id="IPR012675">
    <property type="entry name" value="Beta-grasp_dom_sf"/>
</dbReference>
<protein>
    <submittedName>
        <fullName evidence="12">3-ketosteroid-9-alpha-hydroxylase</fullName>
    </submittedName>
</protein>
<evidence type="ECO:0000256" key="5">
    <source>
        <dbReference type="ARBA" id="ARBA00022827"/>
    </source>
</evidence>
<dbReference type="InterPro" id="IPR006058">
    <property type="entry name" value="2Fe2S_fd_BS"/>
</dbReference>
<dbReference type="SUPFAM" id="SSF54292">
    <property type="entry name" value="2Fe-2S ferredoxin-like"/>
    <property type="match status" value="1"/>
</dbReference>
<evidence type="ECO:0000256" key="9">
    <source>
        <dbReference type="ARBA" id="ARBA00034078"/>
    </source>
</evidence>
<dbReference type="InterPro" id="IPR001041">
    <property type="entry name" value="2Fe-2S_ferredoxin-type"/>
</dbReference>
<dbReference type="Gene3D" id="3.40.50.80">
    <property type="entry name" value="Nucleotide-binding domain of ferredoxin-NADP reductase (FNR) module"/>
    <property type="match status" value="1"/>
</dbReference>
<dbReference type="CDD" id="cd06214">
    <property type="entry name" value="PA_degradation_oxidoreductase_like"/>
    <property type="match status" value="1"/>
</dbReference>
<dbReference type="InterPro" id="IPR036010">
    <property type="entry name" value="2Fe-2S_ferredoxin-like_sf"/>
</dbReference>
<feature type="domain" description="FAD-binding FR-type" evidence="11">
    <location>
        <begin position="4"/>
        <end position="109"/>
    </location>
</feature>
<evidence type="ECO:0000256" key="4">
    <source>
        <dbReference type="ARBA" id="ARBA00022723"/>
    </source>
</evidence>
<evidence type="ECO:0000256" key="6">
    <source>
        <dbReference type="ARBA" id="ARBA00023002"/>
    </source>
</evidence>
<dbReference type="InterPro" id="IPR017927">
    <property type="entry name" value="FAD-bd_FR_type"/>
</dbReference>
<dbReference type="InterPro" id="IPR017938">
    <property type="entry name" value="Riboflavin_synthase-like_b-brl"/>
</dbReference>
<dbReference type="InterPro" id="IPR001433">
    <property type="entry name" value="OxRdtase_FAD/NAD-bd"/>
</dbReference>
<dbReference type="InterPro" id="IPR039261">
    <property type="entry name" value="FNR_nucleotide-bd"/>
</dbReference>
<evidence type="ECO:0000313" key="12">
    <source>
        <dbReference type="EMBL" id="VVE70096.1"/>
    </source>
</evidence>
<dbReference type="GO" id="GO:0050660">
    <property type="term" value="F:flavin adenine dinucleotide binding"/>
    <property type="evidence" value="ECO:0007669"/>
    <property type="project" value="TreeGrafter"/>
</dbReference>
<keyword evidence="6" id="KW-0560">Oxidoreductase</keyword>
<evidence type="ECO:0000256" key="7">
    <source>
        <dbReference type="ARBA" id="ARBA00023004"/>
    </source>
</evidence>
<dbReference type="PROSITE" id="PS51384">
    <property type="entry name" value="FAD_FR"/>
    <property type="match status" value="1"/>
</dbReference>
<dbReference type="GO" id="GO:0016491">
    <property type="term" value="F:oxidoreductase activity"/>
    <property type="evidence" value="ECO:0007669"/>
    <property type="project" value="UniProtKB-KW"/>
</dbReference>
<dbReference type="SUPFAM" id="SSF63380">
    <property type="entry name" value="Riboflavin synthase domain-like"/>
    <property type="match status" value="1"/>
</dbReference>
<dbReference type="Gene3D" id="2.40.30.10">
    <property type="entry name" value="Translation factors"/>
    <property type="match status" value="1"/>
</dbReference>
<dbReference type="InterPro" id="IPR050415">
    <property type="entry name" value="MRET"/>
</dbReference>
<dbReference type="InterPro" id="IPR008333">
    <property type="entry name" value="Cbr1-like_FAD-bd_dom"/>
</dbReference>
<dbReference type="PRINTS" id="PR00410">
    <property type="entry name" value="PHEHYDRXLASE"/>
</dbReference>
<evidence type="ECO:0000259" key="10">
    <source>
        <dbReference type="PROSITE" id="PS51085"/>
    </source>
</evidence>
<name>A0A5E5AAF7_9BURK</name>
<dbReference type="PRINTS" id="PR00371">
    <property type="entry name" value="FPNCR"/>
</dbReference>
<dbReference type="PROSITE" id="PS00197">
    <property type="entry name" value="2FE2S_FER_1"/>
    <property type="match status" value="1"/>
</dbReference>
<comment type="cofactor">
    <cofactor evidence="9">
        <name>[2Fe-2S] cluster</name>
        <dbReference type="ChEBI" id="CHEBI:190135"/>
    </cofactor>
</comment>
<dbReference type="PROSITE" id="PS51085">
    <property type="entry name" value="2FE2S_FER_2"/>
    <property type="match status" value="1"/>
</dbReference>
<dbReference type="RefSeq" id="WP_150626312.1">
    <property type="nucleotide sequence ID" value="NZ_CABPSQ010000006.1"/>
</dbReference>
<keyword evidence="7" id="KW-0408">Iron</keyword>
<keyword evidence="4" id="KW-0479">Metal-binding</keyword>
<evidence type="ECO:0000256" key="3">
    <source>
        <dbReference type="ARBA" id="ARBA00022714"/>
    </source>
</evidence>
<dbReference type="InterPro" id="IPR001709">
    <property type="entry name" value="Flavoprot_Pyr_Nucl_cyt_Rdtase"/>
</dbReference>
<dbReference type="CDD" id="cd00207">
    <property type="entry name" value="fer2"/>
    <property type="match status" value="1"/>
</dbReference>
<accession>A0A5E5AAF7</accession>
<organism evidence="12 13">
    <name type="scientific">Pandoraea captiosa</name>
    <dbReference type="NCBI Taxonomy" id="2508302"/>
    <lineage>
        <taxon>Bacteria</taxon>
        <taxon>Pseudomonadati</taxon>
        <taxon>Pseudomonadota</taxon>
        <taxon>Betaproteobacteria</taxon>
        <taxon>Burkholderiales</taxon>
        <taxon>Burkholderiaceae</taxon>
        <taxon>Pandoraea</taxon>
    </lineage>
</organism>
<evidence type="ECO:0000256" key="1">
    <source>
        <dbReference type="ARBA" id="ARBA00001974"/>
    </source>
</evidence>
<evidence type="ECO:0000259" key="11">
    <source>
        <dbReference type="PROSITE" id="PS51384"/>
    </source>
</evidence>
<gene>
    <name evidence="12" type="ORF">PCA31118_03427</name>
</gene>
<keyword evidence="13" id="KW-1185">Reference proteome</keyword>
<reference evidence="12 13" key="1">
    <citation type="submission" date="2019-08" db="EMBL/GenBank/DDBJ databases">
        <authorList>
            <person name="Peeters C."/>
        </authorList>
    </citation>
    <scope>NUCLEOTIDE SEQUENCE [LARGE SCALE GENOMIC DNA]</scope>
    <source>
        <strain evidence="12 13">LMG 31118</strain>
    </source>
</reference>
<keyword evidence="2" id="KW-0285">Flavoprotein</keyword>
<sequence length="343" mass="36666">MSAPKYHALRVVSVIEETADARSLVFDVPPALADTFHYRPGQFLTLRLPVDGKPIPRCYSLASSPSIAEPLRVTVKRVSQGVGSNWVCDSVREGDEIEVQAPAGVFCPKDLNSDFLLLGGGSGITPILSILRSALTDGSGRILLIYANRDERSIIFKDALKALAAAHPDRLQVVHWLDTVQGIPSVAQLAALARAWRHADCFICGPSAFMDAAVQALQSLEIDAGQIHVERFASLPDESEPGGADTAPTLDDGVALEVTLDGKTHHLMCGQTETLLDAMLRGGVDAPYACRAGACATCMCTVDMGTVRMKHNDVLDKNDLAQGWTLACQAIPQSGPVAVRFPE</sequence>
<keyword evidence="8" id="KW-0411">Iron-sulfur</keyword>
<dbReference type="PANTHER" id="PTHR47354:SF8">
    <property type="entry name" value="1,2-PHENYLACETYL-COA EPOXIDASE, SUBUNIT E"/>
    <property type="match status" value="1"/>
</dbReference>
<dbReference type="Proteomes" id="UP000414136">
    <property type="component" value="Unassembled WGS sequence"/>
</dbReference>
<dbReference type="SUPFAM" id="SSF52343">
    <property type="entry name" value="Ferredoxin reductase-like, C-terminal NADP-linked domain"/>
    <property type="match status" value="1"/>
</dbReference>